<protein>
    <recommendedName>
        <fullName evidence="6">RING-type domain-containing protein</fullName>
    </recommendedName>
</protein>
<evidence type="ECO:0000313" key="7">
    <source>
        <dbReference type="EMBL" id="KIY49860.1"/>
    </source>
</evidence>
<dbReference type="InterPro" id="IPR013083">
    <property type="entry name" value="Znf_RING/FYVE/PHD"/>
</dbReference>
<dbReference type="InterPro" id="IPR001841">
    <property type="entry name" value="Znf_RING"/>
</dbReference>
<feature type="compositionally biased region" description="Basic and acidic residues" evidence="5">
    <location>
        <begin position="92"/>
        <end position="110"/>
    </location>
</feature>
<name>A0A0D7AHR9_9AGAR</name>
<dbReference type="EMBL" id="KN881721">
    <property type="protein sequence ID" value="KIY49860.1"/>
    <property type="molecule type" value="Genomic_DNA"/>
</dbReference>
<keyword evidence="1" id="KW-0479">Metal-binding</keyword>
<evidence type="ECO:0000259" key="6">
    <source>
        <dbReference type="PROSITE" id="PS50089"/>
    </source>
</evidence>
<feature type="compositionally biased region" description="Basic residues" evidence="5">
    <location>
        <begin position="45"/>
        <end position="58"/>
    </location>
</feature>
<dbReference type="GO" id="GO:0008270">
    <property type="term" value="F:zinc ion binding"/>
    <property type="evidence" value="ECO:0007669"/>
    <property type="project" value="UniProtKB-KW"/>
</dbReference>
<feature type="region of interest" description="Disordered" evidence="5">
    <location>
        <begin position="484"/>
        <end position="519"/>
    </location>
</feature>
<evidence type="ECO:0000256" key="2">
    <source>
        <dbReference type="ARBA" id="ARBA00022771"/>
    </source>
</evidence>
<feature type="compositionally biased region" description="Low complexity" evidence="5">
    <location>
        <begin position="68"/>
        <end position="77"/>
    </location>
</feature>
<dbReference type="PROSITE" id="PS50089">
    <property type="entry name" value="ZF_RING_2"/>
    <property type="match status" value="1"/>
</dbReference>
<gene>
    <name evidence="7" type="ORF">FISHEDRAFT_58094</name>
</gene>
<sequence length="593" mass="66049">MSSSELTIASSSSYINSHKRPSSDDGFELRESKKSRSSSQESKQHTRNKRKRRKRKTSIVRACALRRSTSVVPSSTVGIKQDDDGPDVADGGSDRSKNDDVVTVHFHKGEGSALQTSVSADEDNRDIVDGRTPASPIWTGKSRLSKPPEPVSNCNIPSKTDALQMVVDQLKGELAAKNQLVENHQSALKEALLCKICFDIMTKPYALTCGHMACHSCLVQWFTAPAPNQPANAILRKKTCPHCRAVIRHRPSEVYVVKDLVADVTRHALIPDLPPPLPLPVPTAPAVAQHDDPWHDIFPDTTLQDNRERFGWQDWDDGGIFRCPDCGFEILDGVCLNCNRAFDDNFEDGSIDDLDFHDDDSEVDSFPPAGFAPYHPMHDLIWADLDDIDEGEDEDYYEHSDYDDDGAHYNHLDDHHEVASEGSYFDLDEDEDSSYDDAQDAYPVASIAVRDDEGTRVDSLVISSDSEDEQPVHGRDVRRRLRLALSDSDDEDTPEASAPAYVGRDSSTSTDDYDSAEESLTPVVSLRQNRMAIANLISSDSDDERGRSIESDEEDGYTADVHWMAPPGSWSEDDHGENDDEFYEHSDYDSDLQ</sequence>
<keyword evidence="2 4" id="KW-0863">Zinc-finger</keyword>
<dbReference type="InterPro" id="IPR027370">
    <property type="entry name" value="Znf-RING_euk"/>
</dbReference>
<organism evidence="7 8">
    <name type="scientific">Fistulina hepatica ATCC 64428</name>
    <dbReference type="NCBI Taxonomy" id="1128425"/>
    <lineage>
        <taxon>Eukaryota</taxon>
        <taxon>Fungi</taxon>
        <taxon>Dikarya</taxon>
        <taxon>Basidiomycota</taxon>
        <taxon>Agaricomycotina</taxon>
        <taxon>Agaricomycetes</taxon>
        <taxon>Agaricomycetidae</taxon>
        <taxon>Agaricales</taxon>
        <taxon>Fistulinaceae</taxon>
        <taxon>Fistulina</taxon>
    </lineage>
</organism>
<dbReference type="GO" id="GO:0005634">
    <property type="term" value="C:nucleus"/>
    <property type="evidence" value="ECO:0007669"/>
    <property type="project" value="TreeGrafter"/>
</dbReference>
<dbReference type="OrthoDB" id="6105938at2759"/>
<evidence type="ECO:0000256" key="3">
    <source>
        <dbReference type="ARBA" id="ARBA00022833"/>
    </source>
</evidence>
<reference evidence="7 8" key="1">
    <citation type="journal article" date="2015" name="Fungal Genet. Biol.">
        <title>Evolution of novel wood decay mechanisms in Agaricales revealed by the genome sequences of Fistulina hepatica and Cylindrobasidium torrendii.</title>
        <authorList>
            <person name="Floudas D."/>
            <person name="Held B.W."/>
            <person name="Riley R."/>
            <person name="Nagy L.G."/>
            <person name="Koehler G."/>
            <person name="Ransdell A.S."/>
            <person name="Younus H."/>
            <person name="Chow J."/>
            <person name="Chiniquy J."/>
            <person name="Lipzen A."/>
            <person name="Tritt A."/>
            <person name="Sun H."/>
            <person name="Haridas S."/>
            <person name="LaButti K."/>
            <person name="Ohm R.A."/>
            <person name="Kues U."/>
            <person name="Blanchette R.A."/>
            <person name="Grigoriev I.V."/>
            <person name="Minto R.E."/>
            <person name="Hibbett D.S."/>
        </authorList>
    </citation>
    <scope>NUCLEOTIDE SEQUENCE [LARGE SCALE GENOMIC DNA]</scope>
    <source>
        <strain evidence="7 8">ATCC 64428</strain>
    </source>
</reference>
<dbReference type="SUPFAM" id="SSF57850">
    <property type="entry name" value="RING/U-box"/>
    <property type="match status" value="1"/>
</dbReference>
<dbReference type="GO" id="GO:0043161">
    <property type="term" value="P:proteasome-mediated ubiquitin-dependent protein catabolic process"/>
    <property type="evidence" value="ECO:0007669"/>
    <property type="project" value="TreeGrafter"/>
</dbReference>
<accession>A0A0D7AHR9</accession>
<feature type="compositionally biased region" description="Basic and acidic residues" evidence="5">
    <location>
        <begin position="21"/>
        <end position="34"/>
    </location>
</feature>
<evidence type="ECO:0000256" key="4">
    <source>
        <dbReference type="PROSITE-ProRule" id="PRU00175"/>
    </source>
</evidence>
<dbReference type="Proteomes" id="UP000054144">
    <property type="component" value="Unassembled WGS sequence"/>
</dbReference>
<proteinExistence type="predicted"/>
<dbReference type="SMART" id="SM00184">
    <property type="entry name" value="RING"/>
    <property type="match status" value="1"/>
</dbReference>
<dbReference type="AlphaFoldDB" id="A0A0D7AHR9"/>
<feature type="compositionally biased region" description="Basic and acidic residues" evidence="5">
    <location>
        <begin position="583"/>
        <end position="593"/>
    </location>
</feature>
<evidence type="ECO:0000313" key="8">
    <source>
        <dbReference type="Proteomes" id="UP000054144"/>
    </source>
</evidence>
<evidence type="ECO:0000256" key="5">
    <source>
        <dbReference type="SAM" id="MobiDB-lite"/>
    </source>
</evidence>
<feature type="region of interest" description="Disordered" evidence="5">
    <location>
        <begin position="535"/>
        <end position="593"/>
    </location>
</feature>
<dbReference type="Gene3D" id="3.30.40.10">
    <property type="entry name" value="Zinc/RING finger domain, C3HC4 (zinc finger)"/>
    <property type="match status" value="1"/>
</dbReference>
<evidence type="ECO:0000256" key="1">
    <source>
        <dbReference type="ARBA" id="ARBA00022723"/>
    </source>
</evidence>
<dbReference type="PANTHER" id="PTHR15898:SF13">
    <property type="entry name" value="BIFUNCTIONAL APOPTOSIS REGULATOR"/>
    <property type="match status" value="1"/>
</dbReference>
<feature type="region of interest" description="Disordered" evidence="5">
    <location>
        <begin position="1"/>
        <end position="152"/>
    </location>
</feature>
<dbReference type="PANTHER" id="PTHR15898">
    <property type="entry name" value="BIFUNCTIONAL APOPTOSIS REGULATOR"/>
    <property type="match status" value="1"/>
</dbReference>
<keyword evidence="3" id="KW-0862">Zinc</keyword>
<keyword evidence="8" id="KW-1185">Reference proteome</keyword>
<dbReference type="GO" id="GO:0061630">
    <property type="term" value="F:ubiquitin protein ligase activity"/>
    <property type="evidence" value="ECO:0007669"/>
    <property type="project" value="TreeGrafter"/>
</dbReference>
<feature type="domain" description="RING-type" evidence="6">
    <location>
        <begin position="194"/>
        <end position="244"/>
    </location>
</feature>
<feature type="compositionally biased region" description="Low complexity" evidence="5">
    <location>
        <begin position="1"/>
        <end position="13"/>
    </location>
</feature>
<dbReference type="Pfam" id="PF13445">
    <property type="entry name" value="zf-RING_UBOX"/>
    <property type="match status" value="1"/>
</dbReference>